<dbReference type="Gene3D" id="3.40.50.300">
    <property type="entry name" value="P-loop containing nucleotide triphosphate hydrolases"/>
    <property type="match status" value="2"/>
</dbReference>
<protein>
    <recommendedName>
        <fullName evidence="9">DNA 3'-5' helicase</fullName>
        <ecNumber evidence="9">5.6.2.4</ecNumber>
    </recommendedName>
    <alternativeName>
        <fullName evidence="10">DNA 3'-5' helicase II</fullName>
    </alternativeName>
</protein>
<dbReference type="GO" id="GO:0043138">
    <property type="term" value="F:3'-5' DNA helicase activity"/>
    <property type="evidence" value="ECO:0007669"/>
    <property type="project" value="UniProtKB-EC"/>
</dbReference>
<feature type="domain" description="UvrD-like helicase ATP-binding" evidence="13">
    <location>
        <begin position="7"/>
        <end position="283"/>
    </location>
</feature>
<keyword evidence="6" id="KW-0238">DNA-binding</keyword>
<keyword evidence="7" id="KW-0413">Isomerase</keyword>
<dbReference type="RefSeq" id="WP_028498571.1">
    <property type="nucleotide sequence ID" value="NZ_CALFSO010000104.1"/>
</dbReference>
<evidence type="ECO:0000256" key="4">
    <source>
        <dbReference type="ARBA" id="ARBA00022806"/>
    </source>
</evidence>
<dbReference type="InterPro" id="IPR013986">
    <property type="entry name" value="DExx_box_DNA_helicase_dom_sf"/>
</dbReference>
<evidence type="ECO:0000313" key="16">
    <source>
        <dbReference type="Proteomes" id="UP000244173"/>
    </source>
</evidence>
<dbReference type="PROSITE" id="PS51217">
    <property type="entry name" value="UVRD_HELICASE_CTER"/>
    <property type="match status" value="1"/>
</dbReference>
<dbReference type="Gene3D" id="1.10.10.160">
    <property type="match status" value="1"/>
</dbReference>
<dbReference type="InterPro" id="IPR000212">
    <property type="entry name" value="DNA_helicase_UvrD/REP"/>
</dbReference>
<dbReference type="STRING" id="1122240.GCA_000620105_01196"/>
<evidence type="ECO:0000256" key="3">
    <source>
        <dbReference type="ARBA" id="ARBA00022801"/>
    </source>
</evidence>
<dbReference type="KEGG" id="maer:DAI18_05705"/>
<evidence type="ECO:0000256" key="6">
    <source>
        <dbReference type="ARBA" id="ARBA00023125"/>
    </source>
</evidence>
<dbReference type="InterPro" id="IPR027417">
    <property type="entry name" value="P-loop_NTPase"/>
</dbReference>
<dbReference type="CDD" id="cd17932">
    <property type="entry name" value="DEXQc_UvrD"/>
    <property type="match status" value="1"/>
</dbReference>
<organism evidence="15 16">
    <name type="scientific">Microvirgula aerodenitrificans</name>
    <dbReference type="NCBI Taxonomy" id="57480"/>
    <lineage>
        <taxon>Bacteria</taxon>
        <taxon>Pseudomonadati</taxon>
        <taxon>Pseudomonadota</taxon>
        <taxon>Betaproteobacteria</taxon>
        <taxon>Neisseriales</taxon>
        <taxon>Aquaspirillaceae</taxon>
        <taxon>Microvirgula</taxon>
    </lineage>
</organism>
<evidence type="ECO:0000256" key="11">
    <source>
        <dbReference type="ARBA" id="ARBA00048988"/>
    </source>
</evidence>
<dbReference type="PROSITE" id="PS51198">
    <property type="entry name" value="UVRD_HELICASE_ATP_BIND"/>
    <property type="match status" value="1"/>
</dbReference>
<accession>A0A2S0P8H9</accession>
<evidence type="ECO:0000256" key="2">
    <source>
        <dbReference type="ARBA" id="ARBA00022741"/>
    </source>
</evidence>
<keyword evidence="3 12" id="KW-0378">Hydrolase</keyword>
<dbReference type="GO" id="GO:0016887">
    <property type="term" value="F:ATP hydrolysis activity"/>
    <property type="evidence" value="ECO:0007669"/>
    <property type="project" value="RHEA"/>
</dbReference>
<dbReference type="EC" id="5.6.2.4" evidence="9"/>
<dbReference type="SUPFAM" id="SSF52540">
    <property type="entry name" value="P-loop containing nucleoside triphosphate hydrolases"/>
    <property type="match status" value="1"/>
</dbReference>
<dbReference type="Proteomes" id="UP000244173">
    <property type="component" value="Chromosome"/>
</dbReference>
<evidence type="ECO:0000259" key="14">
    <source>
        <dbReference type="PROSITE" id="PS51217"/>
    </source>
</evidence>
<gene>
    <name evidence="15" type="ORF">DAI18_05705</name>
</gene>
<dbReference type="EMBL" id="CP028519">
    <property type="protein sequence ID" value="AVY93597.1"/>
    <property type="molecule type" value="Genomic_DNA"/>
</dbReference>
<evidence type="ECO:0000256" key="8">
    <source>
        <dbReference type="ARBA" id="ARBA00034617"/>
    </source>
</evidence>
<feature type="domain" description="UvrD-like helicase C-terminal" evidence="14">
    <location>
        <begin position="284"/>
        <end position="550"/>
    </location>
</feature>
<reference evidence="15 16" key="1">
    <citation type="submission" date="2018-04" db="EMBL/GenBank/DDBJ databases">
        <title>Denitrifier Microvirgula.</title>
        <authorList>
            <person name="Anderson E."/>
            <person name="Jang J."/>
            <person name="Ishii S."/>
        </authorList>
    </citation>
    <scope>NUCLEOTIDE SEQUENCE [LARGE SCALE GENOMIC DNA]</scope>
    <source>
        <strain evidence="15 16">BE2.4</strain>
    </source>
</reference>
<evidence type="ECO:0000256" key="7">
    <source>
        <dbReference type="ARBA" id="ARBA00023235"/>
    </source>
</evidence>
<comment type="similarity">
    <text evidence="1">Belongs to the helicase family. UvrD subfamily.</text>
</comment>
<name>A0A2S0P8H9_9NEIS</name>
<dbReference type="AlphaFoldDB" id="A0A2S0P8H9"/>
<dbReference type="Pfam" id="PF13361">
    <property type="entry name" value="UvrD_C"/>
    <property type="match status" value="1"/>
</dbReference>
<dbReference type="GO" id="GO:0005524">
    <property type="term" value="F:ATP binding"/>
    <property type="evidence" value="ECO:0007669"/>
    <property type="project" value="UniProtKB-UniRule"/>
</dbReference>
<dbReference type="InterPro" id="IPR014017">
    <property type="entry name" value="DNA_helicase_UvrD-like_C"/>
</dbReference>
<dbReference type="GO" id="GO:0003677">
    <property type="term" value="F:DNA binding"/>
    <property type="evidence" value="ECO:0007669"/>
    <property type="project" value="UniProtKB-KW"/>
</dbReference>
<comment type="catalytic activity">
    <reaction evidence="8">
        <text>Couples ATP hydrolysis with the unwinding of duplex DNA by translocating in the 3'-5' direction.</text>
        <dbReference type="EC" id="5.6.2.4"/>
    </reaction>
</comment>
<feature type="binding site" evidence="12">
    <location>
        <begin position="27"/>
        <end position="34"/>
    </location>
    <ligand>
        <name>ATP</name>
        <dbReference type="ChEBI" id="CHEBI:30616"/>
    </ligand>
</feature>
<dbReference type="GO" id="GO:0005829">
    <property type="term" value="C:cytosol"/>
    <property type="evidence" value="ECO:0007669"/>
    <property type="project" value="TreeGrafter"/>
</dbReference>
<dbReference type="OrthoDB" id="5905204at2"/>
<proteinExistence type="inferred from homology"/>
<evidence type="ECO:0000256" key="12">
    <source>
        <dbReference type="PROSITE-ProRule" id="PRU00560"/>
    </source>
</evidence>
<keyword evidence="2 12" id="KW-0547">Nucleotide-binding</keyword>
<keyword evidence="16" id="KW-1185">Reference proteome</keyword>
<keyword evidence="4 12" id="KW-0347">Helicase</keyword>
<evidence type="ECO:0000259" key="13">
    <source>
        <dbReference type="PROSITE" id="PS51198"/>
    </source>
</evidence>
<dbReference type="GO" id="GO:0000725">
    <property type="term" value="P:recombinational repair"/>
    <property type="evidence" value="ECO:0007669"/>
    <property type="project" value="TreeGrafter"/>
</dbReference>
<dbReference type="Gene3D" id="1.10.486.10">
    <property type="entry name" value="PCRA, domain 4"/>
    <property type="match status" value="1"/>
</dbReference>
<dbReference type="GO" id="GO:0033202">
    <property type="term" value="C:DNA helicase complex"/>
    <property type="evidence" value="ECO:0007669"/>
    <property type="project" value="TreeGrafter"/>
</dbReference>
<dbReference type="PANTHER" id="PTHR11070">
    <property type="entry name" value="UVRD / RECB / PCRA DNA HELICASE FAMILY MEMBER"/>
    <property type="match status" value="1"/>
</dbReference>
<dbReference type="Pfam" id="PF00580">
    <property type="entry name" value="UvrD-helicase"/>
    <property type="match status" value="1"/>
</dbReference>
<sequence>MNSEFLAGLNPAQREAVTTPHSALVLAGAGSGKTRVLTTRIAWLIREGLASPAGILGVTFTNKAAREMQTRLTAMLPVNPKQMWIGTFHGLANRLLRLHHRDVGLPATFQILDSQDQLAAIKRLLKTLQLSDETYPPRQVMSFINGSKEKGLRADRFAPADHFEVKLTEIWREYDRQCRREGVVDFAELLLASYELLSGNTALRQHYQSRFRHILVDEFQDTNRLQYAWLKCFAGDDNTVFAVGDDDQSIYAFRGAEVGNMRDFLSDYAAGEPIRLEQNYRSTSRILAAANAVIANNRGRLGKTLWTDAGEGEQIRVYRGWSDGEEAEFIAEEARALKREGVSLADVAVLYRSNAQSRALEHALFQAGLSYRVYGGLRFFERQEIKHALAYLRLLANPADDNALLRIINLPARGIGARTVDGIQMAARDSGDSLWQAACQVGGRAAASVGRFVLLIEELRTAADTLGFAELVSHVIDASGLTAMYQADKDGSERLENLSELVNAAVSFVPDDPAQAMVEFLAHASLESGDHEAAAGEEAITLMTVHAAKGLEFDSVFLTGLEEGLFPHEQSFADPDGLEEERRLLYVAITRARRRLTLSYAQTRMLHGQTRYPLPSRFLDELPPELLHPINIEPVVRKPVETAAPWAPTGRKTRTPVRTAAPEWVGGFRVGQTVTHPKFGLGVITDAEAGGGESRVEVNFQDAGRKWLDLRYAKLSAV</sequence>
<keyword evidence="5 12" id="KW-0067">ATP-binding</keyword>
<evidence type="ECO:0000313" key="15">
    <source>
        <dbReference type="EMBL" id="AVY93597.1"/>
    </source>
</evidence>
<evidence type="ECO:0000256" key="9">
    <source>
        <dbReference type="ARBA" id="ARBA00034808"/>
    </source>
</evidence>
<evidence type="ECO:0000256" key="5">
    <source>
        <dbReference type="ARBA" id="ARBA00022840"/>
    </source>
</evidence>
<evidence type="ECO:0000256" key="1">
    <source>
        <dbReference type="ARBA" id="ARBA00009922"/>
    </source>
</evidence>
<comment type="catalytic activity">
    <reaction evidence="11">
        <text>ATP + H2O = ADP + phosphate + H(+)</text>
        <dbReference type="Rhea" id="RHEA:13065"/>
        <dbReference type="ChEBI" id="CHEBI:15377"/>
        <dbReference type="ChEBI" id="CHEBI:15378"/>
        <dbReference type="ChEBI" id="CHEBI:30616"/>
        <dbReference type="ChEBI" id="CHEBI:43474"/>
        <dbReference type="ChEBI" id="CHEBI:456216"/>
        <dbReference type="EC" id="5.6.2.4"/>
    </reaction>
</comment>
<evidence type="ECO:0000256" key="10">
    <source>
        <dbReference type="ARBA" id="ARBA00034923"/>
    </source>
</evidence>
<dbReference type="CDD" id="cd18807">
    <property type="entry name" value="SF1_C_UvrD"/>
    <property type="match status" value="1"/>
</dbReference>
<dbReference type="PANTHER" id="PTHR11070:SF2">
    <property type="entry name" value="ATP-DEPENDENT DNA HELICASE SRS2"/>
    <property type="match status" value="1"/>
</dbReference>
<dbReference type="InterPro" id="IPR014016">
    <property type="entry name" value="UvrD-like_ATP-bd"/>
</dbReference>